<dbReference type="SMART" id="SM00444">
    <property type="entry name" value="GYF"/>
    <property type="match status" value="1"/>
</dbReference>
<evidence type="ECO:0000256" key="3">
    <source>
        <dbReference type="ARBA" id="ARBA00022833"/>
    </source>
</evidence>
<dbReference type="CDD" id="cd10567">
    <property type="entry name" value="SWIB-MDM2_like"/>
    <property type="match status" value="1"/>
</dbReference>
<feature type="domain" description="GYF" evidence="5">
    <location>
        <begin position="785"/>
        <end position="839"/>
    </location>
</feature>
<dbReference type="InterPro" id="IPR055198">
    <property type="entry name" value="NSD_PHD"/>
</dbReference>
<protein>
    <submittedName>
        <fullName evidence="9">Zinc finger CCCH domain-containing protein 44-like</fullName>
    </submittedName>
</protein>
<evidence type="ECO:0000259" key="6">
    <source>
        <dbReference type="PROSITE" id="PS51360"/>
    </source>
</evidence>
<dbReference type="InterPro" id="IPR003169">
    <property type="entry name" value="GYF"/>
</dbReference>
<dbReference type="SMART" id="SM00249">
    <property type="entry name" value="PHD"/>
    <property type="match status" value="1"/>
</dbReference>
<dbReference type="InterPro" id="IPR035445">
    <property type="entry name" value="GYF-like_dom_sf"/>
</dbReference>
<feature type="region of interest" description="Disordered" evidence="4">
    <location>
        <begin position="746"/>
        <end position="782"/>
    </location>
</feature>
<dbReference type="InterPro" id="IPR001965">
    <property type="entry name" value="Znf_PHD"/>
</dbReference>
<dbReference type="Pfam" id="PF02213">
    <property type="entry name" value="GYF"/>
    <property type="match status" value="1"/>
</dbReference>
<dbReference type="GO" id="GO:0008270">
    <property type="term" value="F:zinc ion binding"/>
    <property type="evidence" value="ECO:0007669"/>
    <property type="project" value="UniProtKB-KW"/>
</dbReference>
<dbReference type="InterPro" id="IPR019786">
    <property type="entry name" value="Zinc_finger_PHD-type_CS"/>
</dbReference>
<keyword evidence="3" id="KW-0862">Zinc</keyword>
<dbReference type="Pfam" id="PF03126">
    <property type="entry name" value="Plus-3"/>
    <property type="match status" value="1"/>
</dbReference>
<organism evidence="8 9">
    <name type="scientific">Dioscorea cayennensis subsp. rotundata</name>
    <name type="common">White Guinea yam</name>
    <name type="synonym">Dioscorea rotundata</name>
    <dbReference type="NCBI Taxonomy" id="55577"/>
    <lineage>
        <taxon>Eukaryota</taxon>
        <taxon>Viridiplantae</taxon>
        <taxon>Streptophyta</taxon>
        <taxon>Embryophyta</taxon>
        <taxon>Tracheophyta</taxon>
        <taxon>Spermatophyta</taxon>
        <taxon>Magnoliopsida</taxon>
        <taxon>Liliopsida</taxon>
        <taxon>Dioscoreales</taxon>
        <taxon>Dioscoreaceae</taxon>
        <taxon>Dioscorea</taxon>
    </lineage>
</organism>
<dbReference type="SMART" id="SM00719">
    <property type="entry name" value="Plus3"/>
    <property type="match status" value="1"/>
</dbReference>
<keyword evidence="2" id="KW-0863">Zinc-finger</keyword>
<sequence>MKKGRKKKEEIAEDYCFICKDGGLLLVCDYKNCLKAYHTSCIGKDDSFLETDKRWTCGWHTCSNCSKSSTFQCFCCPNSFCQACFYGADFVQVKKRTRGFCGNCLKLTTLIEENVDADSDGSFMTGGLRKVDFNDTSTYEFLFKDYWEIVKEKEGLTLVDLHAATALLKSGENHKNDSDLDNFPEEDLISEDDSLEDKCDEEIVIFDDVKVKCRKAKTPLKRSRSKKKTFVGWGSKELLQFLGSVGKNTEQPLTQLDACEIVKDYIHEHNLFHPVQKKKVVLDENLYSLFRKRSLKLHKIYSLLESHFAENDDSDDEYSFSSEDGGDLFSAKRQRRKTSGSKDHKPASYDIRENVLVPNLTCYAAIIGKNIQSVYLRRSLILKMLEDSETLEHKVIGCFVRVKGDPKDFFYSPQKPYELGQVIGIKKTAQAYKLGDSSIDVVLQISNMFKDIQINMLSDEDFEEEECEDLRQLVKKGLFKRPTVGELQEKIQIVHEDITSHAIDREILKLQRQIDRANVNGWRRERFECIDRRNLLRTPAERLRLLKEMPKVIADIEDDTVAICGVVNLREDNKDDNLAELPSPVEDLDSVINFGVESPIEDLETVINFAVGSSSKDLESGGNVAVESPIEILETVINFAVESPSKDFESGGNVAVESPRKDLESGGNVAVEFPSKDLESGGNVAVESPVKDLECGGNVAVESSIKDVESGGNVSVEAVMQELAETELKTEEMKENSSLKNDVEIKEDDSGAFGNSKDQIISIDDDDESVPDACQNDEASTEETCEVWHYIDPSGEEQGPFSLASLRYWKEEGFFDDDFKVWRSSEPKSSAILLTEALLPTSSS</sequence>
<evidence type="ECO:0000256" key="4">
    <source>
        <dbReference type="SAM" id="MobiDB-lite"/>
    </source>
</evidence>
<reference evidence="9" key="1">
    <citation type="submission" date="2025-08" db="UniProtKB">
        <authorList>
            <consortium name="RefSeq"/>
        </authorList>
    </citation>
    <scope>IDENTIFICATION</scope>
</reference>
<dbReference type="InterPro" id="IPR004343">
    <property type="entry name" value="Plus-3_dom"/>
</dbReference>
<feature type="region of interest" description="Disordered" evidence="4">
    <location>
        <begin position="648"/>
        <end position="667"/>
    </location>
</feature>
<dbReference type="InterPro" id="IPR045894">
    <property type="entry name" value="At5g08430-like"/>
</dbReference>
<dbReference type="GeneID" id="120258764"/>
<dbReference type="SUPFAM" id="SSF57903">
    <property type="entry name" value="FYVE/PHD zinc finger"/>
    <property type="match status" value="1"/>
</dbReference>
<dbReference type="InterPro" id="IPR036885">
    <property type="entry name" value="SWIB_MDM2_dom_sf"/>
</dbReference>
<proteinExistence type="predicted"/>
<dbReference type="PROSITE" id="PS51925">
    <property type="entry name" value="SWIB_MDM2"/>
    <property type="match status" value="1"/>
</dbReference>
<dbReference type="RefSeq" id="XP_039122134.1">
    <property type="nucleotide sequence ID" value="XM_039266200.1"/>
</dbReference>
<dbReference type="PROSITE" id="PS51360">
    <property type="entry name" value="PLUS3"/>
    <property type="match status" value="1"/>
</dbReference>
<feature type="domain" description="DM2" evidence="7">
    <location>
        <begin position="227"/>
        <end position="310"/>
    </location>
</feature>
<evidence type="ECO:0000259" key="7">
    <source>
        <dbReference type="PROSITE" id="PS51925"/>
    </source>
</evidence>
<dbReference type="PROSITE" id="PS01359">
    <property type="entry name" value="ZF_PHD_1"/>
    <property type="match status" value="1"/>
</dbReference>
<dbReference type="PANTHER" id="PTHR46851:SF11">
    <property type="entry name" value="GYF DOMAIN-CONTAINING PROTEIN"/>
    <property type="match status" value="1"/>
</dbReference>
<keyword evidence="8" id="KW-1185">Reference proteome</keyword>
<dbReference type="SUPFAM" id="SSF159042">
    <property type="entry name" value="Plus3-like"/>
    <property type="match status" value="1"/>
</dbReference>
<dbReference type="GO" id="GO:0003677">
    <property type="term" value="F:DNA binding"/>
    <property type="evidence" value="ECO:0007669"/>
    <property type="project" value="InterPro"/>
</dbReference>
<dbReference type="AlphaFoldDB" id="A0AB40B4R1"/>
<dbReference type="Gene3D" id="1.10.245.10">
    <property type="entry name" value="SWIB/MDM2 domain"/>
    <property type="match status" value="1"/>
</dbReference>
<dbReference type="SUPFAM" id="SSF55277">
    <property type="entry name" value="GYF domain"/>
    <property type="match status" value="1"/>
</dbReference>
<dbReference type="InterPro" id="IPR003121">
    <property type="entry name" value="SWIB_MDM2_domain"/>
</dbReference>
<evidence type="ECO:0000313" key="8">
    <source>
        <dbReference type="Proteomes" id="UP001515500"/>
    </source>
</evidence>
<evidence type="ECO:0000313" key="9">
    <source>
        <dbReference type="RefSeq" id="XP_039122134.1"/>
    </source>
</evidence>
<evidence type="ECO:0000256" key="1">
    <source>
        <dbReference type="ARBA" id="ARBA00022723"/>
    </source>
</evidence>
<dbReference type="InterPro" id="IPR013083">
    <property type="entry name" value="Znf_RING/FYVE/PHD"/>
</dbReference>
<accession>A0AB40B4R1</accession>
<dbReference type="InterPro" id="IPR036128">
    <property type="entry name" value="Plus3-like_sf"/>
</dbReference>
<dbReference type="PANTHER" id="PTHR46851">
    <property type="entry name" value="OS01G0884500 PROTEIN"/>
    <property type="match status" value="1"/>
</dbReference>
<dbReference type="SUPFAM" id="SSF47592">
    <property type="entry name" value="SWIB/MDM2 domain"/>
    <property type="match status" value="1"/>
</dbReference>
<gene>
    <name evidence="9" type="primary">LOC120258764</name>
</gene>
<dbReference type="Proteomes" id="UP001515500">
    <property type="component" value="Chromosome 4"/>
</dbReference>
<dbReference type="Pfam" id="PF02201">
    <property type="entry name" value="SWIB"/>
    <property type="match status" value="1"/>
</dbReference>
<dbReference type="Gene3D" id="3.30.40.10">
    <property type="entry name" value="Zinc/RING finger domain, C3HC4 (zinc finger)"/>
    <property type="match status" value="1"/>
</dbReference>
<dbReference type="InterPro" id="IPR011011">
    <property type="entry name" value="Znf_FYVE_PHD"/>
</dbReference>
<dbReference type="PROSITE" id="PS50829">
    <property type="entry name" value="GYF"/>
    <property type="match status" value="1"/>
</dbReference>
<evidence type="ECO:0000259" key="5">
    <source>
        <dbReference type="PROSITE" id="PS50829"/>
    </source>
</evidence>
<dbReference type="Gene3D" id="3.90.70.200">
    <property type="entry name" value="Plus-3 domain"/>
    <property type="match status" value="1"/>
</dbReference>
<keyword evidence="1" id="KW-0479">Metal-binding</keyword>
<evidence type="ECO:0000256" key="2">
    <source>
        <dbReference type="ARBA" id="ARBA00022771"/>
    </source>
</evidence>
<dbReference type="Pfam" id="PF25980">
    <property type="entry name" value="NERD_plant"/>
    <property type="match status" value="1"/>
</dbReference>
<name>A0AB40B4R1_DIOCR</name>
<dbReference type="Pfam" id="PF22908">
    <property type="entry name" value="PHD_NSD"/>
    <property type="match status" value="1"/>
</dbReference>
<dbReference type="Gene3D" id="3.30.1490.40">
    <property type="match status" value="1"/>
</dbReference>
<dbReference type="InterPro" id="IPR058668">
    <property type="entry name" value="NERD_dom"/>
</dbReference>
<dbReference type="CDD" id="cd15568">
    <property type="entry name" value="PHD5_NSD"/>
    <property type="match status" value="1"/>
</dbReference>
<feature type="domain" description="Plus3" evidence="6">
    <location>
        <begin position="365"/>
        <end position="499"/>
    </location>
</feature>